<dbReference type="SMART" id="SM00248">
    <property type="entry name" value="ANK"/>
    <property type="match status" value="7"/>
</dbReference>
<gene>
    <name evidence="4" type="primary">SHAN1</name>
    <name evidence="4" type="ORF">TR119415</name>
</gene>
<dbReference type="PROSITE" id="PS50297">
    <property type="entry name" value="ANK_REP_REGION"/>
    <property type="match status" value="2"/>
</dbReference>
<evidence type="ECO:0000256" key="1">
    <source>
        <dbReference type="PROSITE-ProRule" id="PRU00023"/>
    </source>
</evidence>
<dbReference type="InterPro" id="IPR002110">
    <property type="entry name" value="Ankyrin_rpt"/>
</dbReference>
<dbReference type="PROSITE" id="PS50106">
    <property type="entry name" value="PDZ"/>
    <property type="match status" value="1"/>
</dbReference>
<feature type="domain" description="PDZ" evidence="3">
    <location>
        <begin position="546"/>
        <end position="639"/>
    </location>
</feature>
<dbReference type="InterPro" id="IPR001478">
    <property type="entry name" value="PDZ"/>
</dbReference>
<proteinExistence type="predicted"/>
<dbReference type="PANTHER" id="PTHR24135:SF28">
    <property type="entry name" value="LD13733P"/>
    <property type="match status" value="1"/>
</dbReference>
<dbReference type="GO" id="GO:0043197">
    <property type="term" value="C:dendritic spine"/>
    <property type="evidence" value="ECO:0007669"/>
    <property type="project" value="TreeGrafter"/>
</dbReference>
<dbReference type="Pfam" id="PF12796">
    <property type="entry name" value="Ank_2"/>
    <property type="match status" value="2"/>
</dbReference>
<accession>A0A0X3PER0</accession>
<feature type="compositionally biased region" description="Basic and acidic residues" evidence="2">
    <location>
        <begin position="511"/>
        <end position="524"/>
    </location>
</feature>
<keyword evidence="1" id="KW-0040">ANK repeat</keyword>
<feature type="repeat" description="ANK" evidence="1">
    <location>
        <begin position="332"/>
        <end position="364"/>
    </location>
</feature>
<feature type="compositionally biased region" description="Polar residues" evidence="2">
    <location>
        <begin position="696"/>
        <end position="706"/>
    </location>
</feature>
<dbReference type="GO" id="GO:0014069">
    <property type="term" value="C:postsynaptic density"/>
    <property type="evidence" value="ECO:0007669"/>
    <property type="project" value="TreeGrafter"/>
</dbReference>
<reference evidence="4" key="1">
    <citation type="submission" date="2016-01" db="EMBL/GenBank/DDBJ databases">
        <title>Reference transcriptome for the parasite Schistocephalus solidus: insights into the molecular evolution of parasitism.</title>
        <authorList>
            <person name="Hebert F.O."/>
            <person name="Grambauer S."/>
            <person name="Barber I."/>
            <person name="Landry C.R."/>
            <person name="Aubin-Horth N."/>
        </authorList>
    </citation>
    <scope>NUCLEOTIDE SEQUENCE</scope>
</reference>
<feature type="region of interest" description="Disordered" evidence="2">
    <location>
        <begin position="672"/>
        <end position="706"/>
    </location>
</feature>
<dbReference type="Gene3D" id="1.25.40.20">
    <property type="entry name" value="Ankyrin repeat-containing domain"/>
    <property type="match status" value="1"/>
</dbReference>
<evidence type="ECO:0000256" key="2">
    <source>
        <dbReference type="SAM" id="MobiDB-lite"/>
    </source>
</evidence>
<dbReference type="InterPro" id="IPR036034">
    <property type="entry name" value="PDZ_sf"/>
</dbReference>
<dbReference type="AlphaFoldDB" id="A0A0X3PER0"/>
<dbReference type="EMBL" id="GEEE01023083">
    <property type="protein sequence ID" value="JAP40142.1"/>
    <property type="molecule type" value="Transcribed_RNA"/>
</dbReference>
<organism evidence="4">
    <name type="scientific">Schistocephalus solidus</name>
    <name type="common">Tapeworm</name>
    <dbReference type="NCBI Taxonomy" id="70667"/>
    <lineage>
        <taxon>Eukaryota</taxon>
        <taxon>Metazoa</taxon>
        <taxon>Spiralia</taxon>
        <taxon>Lophotrochozoa</taxon>
        <taxon>Platyhelminthes</taxon>
        <taxon>Cestoda</taxon>
        <taxon>Eucestoda</taxon>
        <taxon>Diphyllobothriidea</taxon>
        <taxon>Diphyllobothriidae</taxon>
        <taxon>Schistocephalus</taxon>
    </lineage>
</organism>
<dbReference type="PROSITE" id="PS50088">
    <property type="entry name" value="ANK_REPEAT"/>
    <property type="match status" value="3"/>
</dbReference>
<feature type="compositionally biased region" description="Low complexity" evidence="2">
    <location>
        <begin position="752"/>
        <end position="762"/>
    </location>
</feature>
<evidence type="ECO:0000259" key="3">
    <source>
        <dbReference type="PROSITE" id="PS50106"/>
    </source>
</evidence>
<feature type="compositionally biased region" description="Polar residues" evidence="2">
    <location>
        <begin position="772"/>
        <end position="787"/>
    </location>
</feature>
<dbReference type="Pfam" id="PF00595">
    <property type="entry name" value="PDZ"/>
    <property type="match status" value="1"/>
</dbReference>
<dbReference type="SUPFAM" id="SSF48403">
    <property type="entry name" value="Ankyrin repeat"/>
    <property type="match status" value="1"/>
</dbReference>
<evidence type="ECO:0000313" key="4">
    <source>
        <dbReference type="EMBL" id="JAP50441.1"/>
    </source>
</evidence>
<dbReference type="SUPFAM" id="SSF50156">
    <property type="entry name" value="PDZ domain-like"/>
    <property type="match status" value="1"/>
</dbReference>
<name>A0A0X3PER0_SCHSO</name>
<feature type="repeat" description="ANK" evidence="1">
    <location>
        <begin position="299"/>
        <end position="331"/>
    </location>
</feature>
<feature type="repeat" description="ANK" evidence="1">
    <location>
        <begin position="232"/>
        <end position="264"/>
    </location>
</feature>
<dbReference type="GO" id="GO:0030160">
    <property type="term" value="F:synaptic receptor adaptor activity"/>
    <property type="evidence" value="ECO:0007669"/>
    <property type="project" value="TreeGrafter"/>
</dbReference>
<feature type="region of interest" description="Disordered" evidence="2">
    <location>
        <begin position="730"/>
        <end position="812"/>
    </location>
</feature>
<dbReference type="EMBL" id="GEEE01007284">
    <property type="protein sequence ID" value="JAP55941.1"/>
    <property type="molecule type" value="Transcribed_RNA"/>
</dbReference>
<sequence length="876" mass="96947">MKSDNCMPSSLEADQISLDTLRCGSSLSMHTATYAPQLVQIGVRCPETHFESTFSMKLTESVGDLRMRAILRTSLNACDAINYGLFLPAQGSKKGKFLADERPIADYPTLFRNRKNAAVENFQSNSPDSGIEPEICWLELIYKARLDAEEAVPTSRLRKLKAKMSRSHFVDLVHNGDIATIEKWLKRGFDPNFQSKKDGETPLTIAATLFNPRELIITLVNGGAHLDFRAIDSHTPLHRAAVSGNYEAIRTLLDLGQNPNCRDSRGLTPLYYTVSTDVSSRCTQTLLYDHAILGVEDSQGYQEIHQACKMNRAHHLENLIMYGADLNARTKKGHTPLHICVMNEADLCLHLLLVRGADPNLTNEHGQTPLEYCILTNRNALVQIFTDFKAEDVVPVTEPPAYNMDRRPTINGPRAAAIVYSRVHNYATDSTTSSMRGSPLSMLERMSIASTDSFLPYSASTSTYASLTRAPVAVGARSGTVVPQKRNTMQTSFGGPTFAYSATSMQTENSSTREDSGFSTDKRYTPQPGGQTTYTEASMDGHFLRTVVLQKGKDGFGFTLNGVPKVALERTCLHRKGFPGNQYFTSIVPGGPAAKAGIKPGDYVIEIDGHSVIDACHEESIQWIHDAGDTVAMRVVTLTDRRVDSFEENADSDASSRSSTLLRSENRTFIPSAIYDKRSRSQGNLNGGNRRRGRSMQPTTYHRSKVWSNLPSPAALSEERIFIIKDIDGKKKAVPTDANSTRFSGRSFIKRNSSPTPLTNTDSDSDDTSNTFTGNEGTSDESTQSTSRRNRASHWDVRTQPHQRRRSNLSRSVSVTLAPKTFFQDGHELCIYDPNYPTEDVAKAPKMTPFSPKKFFSTSDKPTFSAISRLMEQNGA</sequence>
<dbReference type="GO" id="GO:0035255">
    <property type="term" value="F:ionotropic glutamate receptor binding"/>
    <property type="evidence" value="ECO:0007669"/>
    <property type="project" value="TreeGrafter"/>
</dbReference>
<dbReference type="Gene3D" id="2.30.42.10">
    <property type="match status" value="1"/>
</dbReference>
<dbReference type="InterPro" id="IPR051569">
    <property type="entry name" value="SHANK"/>
</dbReference>
<feature type="region of interest" description="Disordered" evidence="2">
    <location>
        <begin position="503"/>
        <end position="535"/>
    </location>
</feature>
<dbReference type="EMBL" id="GEEE01012784">
    <property type="protein sequence ID" value="JAP50441.1"/>
    <property type="molecule type" value="Transcribed_RNA"/>
</dbReference>
<dbReference type="InterPro" id="IPR036770">
    <property type="entry name" value="Ankyrin_rpt-contain_sf"/>
</dbReference>
<dbReference type="PANTHER" id="PTHR24135">
    <property type="entry name" value="SH3 AND MULTIPLE ANKYRIN REPEAT DOMAINS PROTEIN"/>
    <property type="match status" value="1"/>
</dbReference>
<dbReference type="GO" id="GO:0045211">
    <property type="term" value="C:postsynaptic membrane"/>
    <property type="evidence" value="ECO:0007669"/>
    <property type="project" value="TreeGrafter"/>
</dbReference>
<dbReference type="SMART" id="SM00228">
    <property type="entry name" value="PDZ"/>
    <property type="match status" value="1"/>
</dbReference>
<protein>
    <submittedName>
        <fullName evidence="4">SH3 and multiple ankyrin repeat domains protein 1</fullName>
    </submittedName>
</protein>